<feature type="transmembrane region" description="Helical" evidence="2">
    <location>
        <begin position="32"/>
        <end position="53"/>
    </location>
</feature>
<keyword evidence="2" id="KW-0812">Transmembrane</keyword>
<dbReference type="EMBL" id="CP058909">
    <property type="protein sequence ID" value="QLH82005.1"/>
    <property type="molecule type" value="Genomic_DNA"/>
</dbReference>
<proteinExistence type="predicted"/>
<keyword evidence="5" id="KW-1185">Reference proteome</keyword>
<dbReference type="InterPro" id="IPR055693">
    <property type="entry name" value="DUF7269"/>
</dbReference>
<dbReference type="PANTHER" id="PTHR33608:SF6">
    <property type="entry name" value="BLL2464 PROTEIN"/>
    <property type="match status" value="1"/>
</dbReference>
<gene>
    <name evidence="4" type="ORF">HZS54_10405</name>
</gene>
<evidence type="ECO:0000256" key="1">
    <source>
        <dbReference type="SAM" id="MobiDB-lite"/>
    </source>
</evidence>
<feature type="transmembrane region" description="Helical" evidence="2">
    <location>
        <begin position="7"/>
        <end position="26"/>
    </location>
</feature>
<dbReference type="AlphaFoldDB" id="A0A7D5PAT5"/>
<accession>A0A7D5PAT5</accession>
<reference evidence="4 5" key="1">
    <citation type="submission" date="2020-07" db="EMBL/GenBank/DDBJ databases">
        <title>Halosimplex litoreum sp. nov. and Halosimplex rubrum sp. nov., isolated from different salt environments.</title>
        <authorList>
            <person name="Cui H."/>
        </authorList>
    </citation>
    <scope>NUCLEOTIDE SEQUENCE [LARGE SCALE GENOMIC DNA]</scope>
    <source>
        <strain evidence="4 5">R2</strain>
    </source>
</reference>
<dbReference type="InterPro" id="IPR002881">
    <property type="entry name" value="DUF58"/>
</dbReference>
<dbReference type="Proteomes" id="UP000509346">
    <property type="component" value="Chromosome"/>
</dbReference>
<evidence type="ECO:0000256" key="2">
    <source>
        <dbReference type="SAM" id="Phobius"/>
    </source>
</evidence>
<keyword evidence="2" id="KW-0472">Membrane</keyword>
<feature type="transmembrane region" description="Helical" evidence="2">
    <location>
        <begin position="267"/>
        <end position="296"/>
    </location>
</feature>
<name>A0A7D5PAT5_9EURY</name>
<dbReference type="Pfam" id="PF01882">
    <property type="entry name" value="DUF58"/>
    <property type="match status" value="1"/>
</dbReference>
<dbReference type="Pfam" id="PF23933">
    <property type="entry name" value="DUF7269"/>
    <property type="match status" value="1"/>
</dbReference>
<protein>
    <submittedName>
        <fullName evidence="4">DUF58 domain-containing protein</fullName>
    </submittedName>
</protein>
<dbReference type="OrthoDB" id="31512at2157"/>
<dbReference type="InterPro" id="IPR013783">
    <property type="entry name" value="Ig-like_fold"/>
</dbReference>
<dbReference type="RefSeq" id="WP_179922473.1">
    <property type="nucleotide sequence ID" value="NZ_CP058909.1"/>
</dbReference>
<evidence type="ECO:0000259" key="3">
    <source>
        <dbReference type="Pfam" id="PF01882"/>
    </source>
</evidence>
<sequence length="677" mass="74774">MDLNTAMRRLLAVLGIVVVGAGLYFITSPSTAFEIGLYAVGMVAVLAFAFGAWEVRNRRNIRPVQADTPDPEYPLMTPTPGDDIDEVLRQMTQYRQGTLEAREQIRDRLGNVALAVIMHRDDCSRAEAMRKLEEGEWTDNVQAASFFGENRALPTQSLSERLFGSTGDSPYQQWVRNTVDEIVRLANLDTDTEGTDEKEKEAEPDSFVETLKHRLSGDSDDSSGGDRSSSRLTHELYDRIQDGELVSKSVTHWNLLETNRMRGVSAFAFLTFAVGAFTFQPGLLLASVVGIGYTIYVRVASPPSAAGLTVERHFDVANPDPGEEVEVIVTVENQGGSVLPDVRIIDEVPGTMRIVEGSPRVATALQSGDSVSFKYRLVAERGEHSWPVLALARDVSGTYEREATLDADAELVCTPTLQSVTSISLRSQTSTYSGNVSTDQGGSGLEFFSVREYRQGDPMKRVDWKRHARTGELTTINFREEKAASVVLLFDSRQSAFVSSGPTEPHAVDQAINAATDLFPTLYDAGNLVGVAAFDTVPCWLSPSAGSDHLERARLLFANHPALSSVPPEYTDHESRYVDPMTHVRRQLPSSAQILLFTPLSDDYAAEVALRLNSSGHLVTIISPDPTANKTVGQRLVRVERSMRVARLRERGIRVIDWKPDTQLHLEMERAQKRWTA</sequence>
<evidence type="ECO:0000313" key="4">
    <source>
        <dbReference type="EMBL" id="QLH82005.1"/>
    </source>
</evidence>
<evidence type="ECO:0000313" key="5">
    <source>
        <dbReference type="Proteomes" id="UP000509346"/>
    </source>
</evidence>
<dbReference type="PANTHER" id="PTHR33608">
    <property type="entry name" value="BLL2464 PROTEIN"/>
    <property type="match status" value="1"/>
</dbReference>
<dbReference type="Gene3D" id="2.60.40.10">
    <property type="entry name" value="Immunoglobulins"/>
    <property type="match status" value="1"/>
</dbReference>
<feature type="domain" description="DUF58" evidence="3">
    <location>
        <begin position="449"/>
        <end position="562"/>
    </location>
</feature>
<organism evidence="4 5">
    <name type="scientific">Halosimplex pelagicum</name>
    <dbReference type="NCBI Taxonomy" id="869886"/>
    <lineage>
        <taxon>Archaea</taxon>
        <taxon>Methanobacteriati</taxon>
        <taxon>Methanobacteriota</taxon>
        <taxon>Stenosarchaea group</taxon>
        <taxon>Halobacteria</taxon>
        <taxon>Halobacteriales</taxon>
        <taxon>Haloarculaceae</taxon>
        <taxon>Halosimplex</taxon>
    </lineage>
</organism>
<dbReference type="KEGG" id="hpel:HZS54_10405"/>
<feature type="region of interest" description="Disordered" evidence="1">
    <location>
        <begin position="188"/>
        <end position="208"/>
    </location>
</feature>
<keyword evidence="2" id="KW-1133">Transmembrane helix</keyword>
<dbReference type="GeneID" id="56083004"/>